<organism evidence="3">
    <name type="scientific">Eucampia antarctica</name>
    <dbReference type="NCBI Taxonomy" id="49252"/>
    <lineage>
        <taxon>Eukaryota</taxon>
        <taxon>Sar</taxon>
        <taxon>Stramenopiles</taxon>
        <taxon>Ochrophyta</taxon>
        <taxon>Bacillariophyta</taxon>
        <taxon>Mediophyceae</taxon>
        <taxon>Biddulphiophycidae</taxon>
        <taxon>Hemiaulales</taxon>
        <taxon>Hemiaulaceae</taxon>
        <taxon>Eucampia</taxon>
    </lineage>
</organism>
<accession>A0A7S2VZW8</accession>
<protein>
    <recommendedName>
        <fullName evidence="2">ApaG domain-containing protein</fullName>
    </recommendedName>
</protein>
<dbReference type="GO" id="GO:0070987">
    <property type="term" value="P:error-free translesion synthesis"/>
    <property type="evidence" value="ECO:0007669"/>
    <property type="project" value="TreeGrafter"/>
</dbReference>
<dbReference type="GO" id="GO:0042645">
    <property type="term" value="C:mitochondrial nucleoid"/>
    <property type="evidence" value="ECO:0007669"/>
    <property type="project" value="TreeGrafter"/>
</dbReference>
<evidence type="ECO:0000256" key="1">
    <source>
        <dbReference type="SAM" id="MobiDB-lite"/>
    </source>
</evidence>
<dbReference type="EMBL" id="HBHI01004906">
    <property type="protein sequence ID" value="CAD9658670.1"/>
    <property type="molecule type" value="Transcribed_RNA"/>
</dbReference>
<dbReference type="AlphaFoldDB" id="A0A7S2VZW8"/>
<dbReference type="Pfam" id="PF04379">
    <property type="entry name" value="DUF525"/>
    <property type="match status" value="1"/>
</dbReference>
<dbReference type="PANTHER" id="PTHR14289:SF16">
    <property type="entry name" value="POLYMERASE DELTA-INTERACTING PROTEIN 2"/>
    <property type="match status" value="1"/>
</dbReference>
<feature type="domain" description="ApaG" evidence="2">
    <location>
        <begin position="264"/>
        <end position="436"/>
    </location>
</feature>
<dbReference type="Gene3D" id="2.60.40.1470">
    <property type="entry name" value="ApaG domain"/>
    <property type="match status" value="1"/>
</dbReference>
<sequence length="436" mass="49328">MIRTISSLRFVSSSSIHRAKNTIISSNRNCNYSVGRIGDGSFLSSSTRCAIWKCTGNDGGWRTVTSSSNRNSTSSALAKIRSFSSSSSSSSLRSSEQQKKLSLCLYRILYRCIRDDFDDSSPSLQFMMLQPPLDPRQLGHARLLPTSDKHYNNNNNDNDNKKQDDDIMRTEYENEQRWKSILHFFRKQSQSAAMNSYDNDNNEFPEEFLWTSNHDLKYALRQAFMAHNLNDTVVQKRQQKEAIDAIKIWNQQIVMWKQCTTVTVDESYGIRVIATSRCVGTSGGQNGRKKNQQNNHFAYKIRIQSLQPPQKKKDEKLVVQLLGRTWSIKEEPSAVLCPESDNYVLEDEEEAVSITAPNTGAVGHLPVIRPGETFEYMSKCELATTKGSMGGCFHMALVPADTQSAQVGDPVEALEDENIEKFEMPVGPFNLNSQHF</sequence>
<dbReference type="PROSITE" id="PS51087">
    <property type="entry name" value="APAG"/>
    <property type="match status" value="1"/>
</dbReference>
<gene>
    <name evidence="3" type="ORF">EANT1437_LOCUS2472</name>
</gene>
<proteinExistence type="predicted"/>
<evidence type="ECO:0000313" key="3">
    <source>
        <dbReference type="EMBL" id="CAD9658670.1"/>
    </source>
</evidence>
<feature type="region of interest" description="Disordered" evidence="1">
    <location>
        <begin position="145"/>
        <end position="166"/>
    </location>
</feature>
<dbReference type="PANTHER" id="PTHR14289">
    <property type="entry name" value="F-BOX ONLY PROTEIN 3"/>
    <property type="match status" value="1"/>
</dbReference>
<dbReference type="GO" id="GO:0005634">
    <property type="term" value="C:nucleus"/>
    <property type="evidence" value="ECO:0007669"/>
    <property type="project" value="TreeGrafter"/>
</dbReference>
<dbReference type="InterPro" id="IPR036767">
    <property type="entry name" value="ApaG_sf"/>
</dbReference>
<reference evidence="3" key="1">
    <citation type="submission" date="2021-01" db="EMBL/GenBank/DDBJ databases">
        <authorList>
            <person name="Corre E."/>
            <person name="Pelletier E."/>
            <person name="Niang G."/>
            <person name="Scheremetjew M."/>
            <person name="Finn R."/>
            <person name="Kale V."/>
            <person name="Holt S."/>
            <person name="Cochrane G."/>
            <person name="Meng A."/>
            <person name="Brown T."/>
            <person name="Cohen L."/>
        </authorList>
    </citation>
    <scope>NUCLEOTIDE SEQUENCE</scope>
    <source>
        <strain evidence="3">CCMP1452</strain>
    </source>
</reference>
<dbReference type="SUPFAM" id="SSF110069">
    <property type="entry name" value="ApaG-like"/>
    <property type="match status" value="1"/>
</dbReference>
<dbReference type="InterPro" id="IPR007474">
    <property type="entry name" value="ApaG_domain"/>
</dbReference>
<evidence type="ECO:0000259" key="2">
    <source>
        <dbReference type="PROSITE" id="PS51087"/>
    </source>
</evidence>
<name>A0A7S2VZW8_9STRA</name>